<dbReference type="EMBL" id="CAJPWZ010002905">
    <property type="protein sequence ID" value="CAG2247488.1"/>
    <property type="molecule type" value="Genomic_DNA"/>
</dbReference>
<dbReference type="Gene3D" id="3.30.710.10">
    <property type="entry name" value="Potassium Channel Kv1.1, Chain A"/>
    <property type="match status" value="1"/>
</dbReference>
<gene>
    <name evidence="4" type="ORF">MEDL_59396</name>
</gene>
<dbReference type="Proteomes" id="UP000683360">
    <property type="component" value="Unassembled WGS sequence"/>
</dbReference>
<evidence type="ECO:0000256" key="2">
    <source>
        <dbReference type="ARBA" id="ARBA00022490"/>
    </source>
</evidence>
<dbReference type="InterPro" id="IPR011333">
    <property type="entry name" value="SKP1/BTB/POZ_sf"/>
</dbReference>
<dbReference type="InterPro" id="IPR038648">
    <property type="entry name" value="PHR_sf"/>
</dbReference>
<dbReference type="Pfam" id="PF08005">
    <property type="entry name" value="PHR"/>
    <property type="match status" value="1"/>
</dbReference>
<dbReference type="OrthoDB" id="9979965at2759"/>
<reference evidence="4" key="1">
    <citation type="submission" date="2021-03" db="EMBL/GenBank/DDBJ databases">
        <authorList>
            <person name="Bekaert M."/>
        </authorList>
    </citation>
    <scope>NUCLEOTIDE SEQUENCE</scope>
</reference>
<organism evidence="4 5">
    <name type="scientific">Mytilus edulis</name>
    <name type="common">Blue mussel</name>
    <dbReference type="NCBI Taxonomy" id="6550"/>
    <lineage>
        <taxon>Eukaryota</taxon>
        <taxon>Metazoa</taxon>
        <taxon>Spiralia</taxon>
        <taxon>Lophotrochozoa</taxon>
        <taxon>Mollusca</taxon>
        <taxon>Bivalvia</taxon>
        <taxon>Autobranchia</taxon>
        <taxon>Pteriomorphia</taxon>
        <taxon>Mytilida</taxon>
        <taxon>Mytiloidea</taxon>
        <taxon>Mytilidae</taxon>
        <taxon>Mytilinae</taxon>
        <taxon>Mytilus</taxon>
    </lineage>
</organism>
<evidence type="ECO:0000313" key="5">
    <source>
        <dbReference type="Proteomes" id="UP000683360"/>
    </source>
</evidence>
<dbReference type="SUPFAM" id="SSF54695">
    <property type="entry name" value="POZ domain"/>
    <property type="match status" value="1"/>
</dbReference>
<name>A0A8S3UNN9_MYTED</name>
<keyword evidence="5" id="KW-1185">Reference proteome</keyword>
<dbReference type="InterPro" id="IPR000210">
    <property type="entry name" value="BTB/POZ_dom"/>
</dbReference>
<dbReference type="Gene3D" id="1.25.40.420">
    <property type="match status" value="1"/>
</dbReference>
<feature type="domain" description="BTB" evidence="3">
    <location>
        <begin position="25"/>
        <end position="92"/>
    </location>
</feature>
<evidence type="ECO:0000259" key="3">
    <source>
        <dbReference type="PROSITE" id="PS50097"/>
    </source>
</evidence>
<dbReference type="SMART" id="SM00225">
    <property type="entry name" value="BTB"/>
    <property type="match status" value="1"/>
</dbReference>
<dbReference type="PANTHER" id="PTHR45774:SF3">
    <property type="entry name" value="BTB (POZ) DOMAIN-CONTAINING 2B-RELATED"/>
    <property type="match status" value="1"/>
</dbReference>
<dbReference type="Pfam" id="PF07707">
    <property type="entry name" value="BACK"/>
    <property type="match status" value="1"/>
</dbReference>
<dbReference type="InterPro" id="IPR012983">
    <property type="entry name" value="PHR"/>
</dbReference>
<accession>A0A8S3UNN9</accession>
<protein>
    <submittedName>
        <fullName evidence="4">BTBD3_6</fullName>
    </submittedName>
</protein>
<dbReference type="InterPro" id="IPR011705">
    <property type="entry name" value="BACK"/>
</dbReference>
<dbReference type="GO" id="GO:0005737">
    <property type="term" value="C:cytoplasm"/>
    <property type="evidence" value="ECO:0007669"/>
    <property type="project" value="UniProtKB-SubCell"/>
</dbReference>
<comment type="caution">
    <text evidence="4">The sequence shown here is derived from an EMBL/GenBank/DDBJ whole genome shotgun (WGS) entry which is preliminary data.</text>
</comment>
<proteinExistence type="predicted"/>
<dbReference type="PROSITE" id="PS50097">
    <property type="entry name" value="BTB"/>
    <property type="match status" value="1"/>
</dbReference>
<dbReference type="Gene3D" id="2.60.120.820">
    <property type="entry name" value="PHR domain"/>
    <property type="match status" value="1"/>
</dbReference>
<sequence>MEMDWQSGKSLKERMKLMLEKQLMCDVIFLVGEHAEIICAHTYMLASASSVFYTMFEGSLAEKGKVTIADIEPASFKLMLKFIYTDDVEINYDNVEVLLLAGDKYCIQVLKDKCVWFLKKKMNTDYVFTVLKIAFGINMEELKSCALEYILRNGHNCLKSVSFVKLPGEYVKHIIKSDTLRCKEEHVYEQMVRWAKFRCTKQQIPTAYNNVRVCLGDLLYLIRFPTMKQHYFTENVSNSGLLTSDETINVFRSFTNNGNSIFISQKRHYRVRFRRCVCNYNKVDFHKRTSKYDCVDFQTSFNGKLCAVLLFGSTTYSGSNDVTISILLGDSLISTTKRELKSEANKQVYEINLSHTVDIHKMKRYTIKVNMKGPSTFVGKRKSYKHLVYSSCGFTAETVTFLPPSLKPYFKRSEICGQIPGLTFSF</sequence>
<dbReference type="AlphaFoldDB" id="A0A8S3UNN9"/>
<dbReference type="PANTHER" id="PTHR45774">
    <property type="entry name" value="BTB/POZ DOMAIN-CONTAINING"/>
    <property type="match status" value="1"/>
</dbReference>
<keyword evidence="2" id="KW-0963">Cytoplasm</keyword>
<dbReference type="Pfam" id="PF00651">
    <property type="entry name" value="BTB"/>
    <property type="match status" value="1"/>
</dbReference>
<dbReference type="SMART" id="SM00875">
    <property type="entry name" value="BACK"/>
    <property type="match status" value="1"/>
</dbReference>
<evidence type="ECO:0000313" key="4">
    <source>
        <dbReference type="EMBL" id="CAG2247488.1"/>
    </source>
</evidence>
<comment type="subcellular location">
    <subcellularLocation>
        <location evidence="1">Cytoplasm</location>
    </subcellularLocation>
</comment>
<evidence type="ECO:0000256" key="1">
    <source>
        <dbReference type="ARBA" id="ARBA00004496"/>
    </source>
</evidence>